<keyword evidence="3" id="KW-1185">Reference proteome</keyword>
<name>A0A1W9YMM1_MYCAI</name>
<accession>A0A1W9YMM1</accession>
<dbReference type="AlphaFoldDB" id="A0A1W9YMM1"/>
<reference evidence="2 3" key="1">
    <citation type="submission" date="2016-12" db="EMBL/GenBank/DDBJ databases">
        <title>The new phylogeny of genus Mycobacterium.</title>
        <authorList>
            <person name="Tortoli E."/>
            <person name="Trovato A."/>
            <person name="Cirillo D.M."/>
        </authorList>
    </citation>
    <scope>NUCLEOTIDE SEQUENCE [LARGE SCALE GENOMIC DNA]</scope>
    <source>
        <strain evidence="2 3">DSM 45069</strain>
    </source>
</reference>
<protein>
    <recommendedName>
        <fullName evidence="4">Porin</fullName>
    </recommendedName>
</protein>
<dbReference type="Proteomes" id="UP000192707">
    <property type="component" value="Unassembled WGS sequence"/>
</dbReference>
<evidence type="ECO:0000256" key="1">
    <source>
        <dbReference type="SAM" id="MobiDB-lite"/>
    </source>
</evidence>
<sequence>VHRTTGAGGEGDADIRQKNASNESRVSFGEQEDRISGMGGVYYARTRTDETLHLRGLSAFDDTKKNLGVFGELNYRLS</sequence>
<feature type="region of interest" description="Disordered" evidence="1">
    <location>
        <begin position="1"/>
        <end position="32"/>
    </location>
</feature>
<organism evidence="2 3">
    <name type="scientific">Mycobacterium arosiense ATCC BAA-1401 = DSM 45069</name>
    <dbReference type="NCBI Taxonomy" id="1265311"/>
    <lineage>
        <taxon>Bacteria</taxon>
        <taxon>Bacillati</taxon>
        <taxon>Actinomycetota</taxon>
        <taxon>Actinomycetes</taxon>
        <taxon>Mycobacteriales</taxon>
        <taxon>Mycobacteriaceae</taxon>
        <taxon>Mycobacterium</taxon>
        <taxon>Mycobacterium avium complex (MAC)</taxon>
    </lineage>
</organism>
<dbReference type="EMBL" id="MVHG01000417">
    <property type="protein sequence ID" value="ORA01311.1"/>
    <property type="molecule type" value="Genomic_DNA"/>
</dbReference>
<gene>
    <name evidence="2" type="ORF">BST14_29215</name>
</gene>
<evidence type="ECO:0000313" key="3">
    <source>
        <dbReference type="Proteomes" id="UP000192707"/>
    </source>
</evidence>
<feature type="compositionally biased region" description="Gly residues" evidence="1">
    <location>
        <begin position="1"/>
        <end position="10"/>
    </location>
</feature>
<evidence type="ECO:0008006" key="4">
    <source>
        <dbReference type="Google" id="ProtNLM"/>
    </source>
</evidence>
<comment type="caution">
    <text evidence="2">The sequence shown here is derived from an EMBL/GenBank/DDBJ whole genome shotgun (WGS) entry which is preliminary data.</text>
</comment>
<proteinExistence type="predicted"/>
<feature type="non-terminal residue" evidence="2">
    <location>
        <position position="78"/>
    </location>
</feature>
<feature type="non-terminal residue" evidence="2">
    <location>
        <position position="1"/>
    </location>
</feature>
<evidence type="ECO:0000313" key="2">
    <source>
        <dbReference type="EMBL" id="ORA01311.1"/>
    </source>
</evidence>